<dbReference type="Proteomes" id="UP000186268">
    <property type="component" value="Unassembled WGS sequence"/>
</dbReference>
<evidence type="ECO:0000313" key="2">
    <source>
        <dbReference type="Proteomes" id="UP000186268"/>
    </source>
</evidence>
<organism evidence="1 2">
    <name type="scientific">Xenorhabdus eapokensis</name>
    <dbReference type="NCBI Taxonomy" id="1873482"/>
    <lineage>
        <taxon>Bacteria</taxon>
        <taxon>Pseudomonadati</taxon>
        <taxon>Pseudomonadota</taxon>
        <taxon>Gammaproteobacteria</taxon>
        <taxon>Enterobacterales</taxon>
        <taxon>Morganellaceae</taxon>
        <taxon>Xenorhabdus</taxon>
    </lineage>
</organism>
<dbReference type="EMBL" id="MKGQ01000048">
    <property type="protein sequence ID" value="OKO99691.1"/>
    <property type="molecule type" value="Genomic_DNA"/>
</dbReference>
<proteinExistence type="predicted"/>
<name>A0A1Q5THL4_9GAMM</name>
<accession>A0A1Q5THL4</accession>
<sequence length="160" mass="18505">MNCQDFFEGLVAHGFVSEYRRNGVVSLQCRILSPVYQTINRTLGTPLGNNNSIYNYFPCLGFQSPQRVGNTYAGMITYVLCPHTIDITINKYRRDILPFMRSSLNNTSLFRERVARLAAHAQYVHNQINDAVIHDLNYPTHNTPVEQDVLDWVMRRYFSP</sequence>
<evidence type="ECO:0000313" key="1">
    <source>
        <dbReference type="EMBL" id="OKO99691.1"/>
    </source>
</evidence>
<reference evidence="1 2" key="1">
    <citation type="submission" date="2016-09" db="EMBL/GenBank/DDBJ databases">
        <title>Xenorhabdus thuongxuanensis sp. nov. and Xenorhabdus eapokensis sp. nov., isolated from Steinernema species.</title>
        <authorList>
            <person name="Kaempfer P."/>
            <person name="Tobias N.J."/>
            <person name="Phan Ke L."/>
            <person name="Bode H.B."/>
            <person name="Glaeser S.P."/>
        </authorList>
    </citation>
    <scope>NUCLEOTIDE SEQUENCE [LARGE SCALE GENOMIC DNA]</scope>
    <source>
        <strain evidence="1 2">DL20</strain>
    </source>
</reference>
<dbReference type="AlphaFoldDB" id="A0A1Q5THL4"/>
<protein>
    <submittedName>
        <fullName evidence="1">Uncharacterized protein</fullName>
    </submittedName>
</protein>
<comment type="caution">
    <text evidence="1">The sequence shown here is derived from an EMBL/GenBank/DDBJ whole genome shotgun (WGS) entry which is preliminary data.</text>
</comment>
<gene>
    <name evidence="1" type="ORF">Xedl_03573</name>
</gene>
<keyword evidence="2" id="KW-1185">Reference proteome</keyword>